<dbReference type="Proteomes" id="UP001140096">
    <property type="component" value="Unassembled WGS sequence"/>
</dbReference>
<organism evidence="1 2">
    <name type="scientific">Coemansia furcata</name>
    <dbReference type="NCBI Taxonomy" id="417177"/>
    <lineage>
        <taxon>Eukaryota</taxon>
        <taxon>Fungi</taxon>
        <taxon>Fungi incertae sedis</taxon>
        <taxon>Zoopagomycota</taxon>
        <taxon>Kickxellomycotina</taxon>
        <taxon>Kickxellomycetes</taxon>
        <taxon>Kickxellales</taxon>
        <taxon>Kickxellaceae</taxon>
        <taxon>Coemansia</taxon>
    </lineage>
</organism>
<sequence length="448" mass="51466">MFETYMPPGEITTSLDSFFLGWLYPYAMYWKTPLIVAATYTVLIMQANPQKPAQTPLKRAQSLGFKRLVIGHNVALAAFSLWTLAVMVSGLIGNLRAHGWHKGICDTKFTLWNETLFRVSYYFYLSKYYEFIDTMIILYKGRKASTLQMYHHAGAVITMWAGCYYLAVPIAFFVIINSAIHAWMYTFYALTAAGWRPPGKRLLTSSQIFQFVFGICICLFYLLCPNCQNDRQKVAVYINLAYLFPLLGLFVSFFARTYLRDTHYAVLGVAPDATPKDIKAAFYKSSMQWHPDRNQGSDEAHRQFLKISEAYSILGNEQKRHAYDKTIGARPNRYKDTAFSSSGEYSTARRTADHPRYTRPESAYARYSQGARTKSNFREWERQHYQEMRQKADDISHHVRASAGKGKYSHTQIAIYQFWELVTAFTVVFGVGWAVSQVTRPSAGKRNT</sequence>
<evidence type="ECO:0000313" key="2">
    <source>
        <dbReference type="Proteomes" id="UP001140096"/>
    </source>
</evidence>
<reference evidence="1" key="1">
    <citation type="submission" date="2022-07" db="EMBL/GenBank/DDBJ databases">
        <title>Phylogenomic reconstructions and comparative analyses of Kickxellomycotina fungi.</title>
        <authorList>
            <person name="Reynolds N.K."/>
            <person name="Stajich J.E."/>
            <person name="Barry K."/>
            <person name="Grigoriev I.V."/>
            <person name="Crous P."/>
            <person name="Smith M.E."/>
        </authorList>
    </citation>
    <scope>NUCLEOTIDE SEQUENCE</scope>
    <source>
        <strain evidence="1">CBS 102833</strain>
    </source>
</reference>
<protein>
    <submittedName>
        <fullName evidence="1">Uncharacterized protein</fullName>
    </submittedName>
</protein>
<comment type="caution">
    <text evidence="1">The sequence shown here is derived from an EMBL/GenBank/DDBJ whole genome shotgun (WGS) entry which is preliminary data.</text>
</comment>
<accession>A0ACC1LRI7</accession>
<gene>
    <name evidence="1" type="ORF">H4S07_000143</name>
</gene>
<evidence type="ECO:0000313" key="1">
    <source>
        <dbReference type="EMBL" id="KAJ2814087.1"/>
    </source>
</evidence>
<keyword evidence="2" id="KW-1185">Reference proteome</keyword>
<name>A0ACC1LRI7_9FUNG</name>
<proteinExistence type="predicted"/>
<dbReference type="EMBL" id="JANBUP010000004">
    <property type="protein sequence ID" value="KAJ2814087.1"/>
    <property type="molecule type" value="Genomic_DNA"/>
</dbReference>